<dbReference type="EMBL" id="MU277242">
    <property type="protein sequence ID" value="KAI0057818.1"/>
    <property type="molecule type" value="Genomic_DNA"/>
</dbReference>
<reference evidence="1" key="1">
    <citation type="submission" date="2021-03" db="EMBL/GenBank/DDBJ databases">
        <authorList>
            <consortium name="DOE Joint Genome Institute"/>
            <person name="Ahrendt S."/>
            <person name="Looney B.P."/>
            <person name="Miyauchi S."/>
            <person name="Morin E."/>
            <person name="Drula E."/>
            <person name="Courty P.E."/>
            <person name="Chicoki N."/>
            <person name="Fauchery L."/>
            <person name="Kohler A."/>
            <person name="Kuo A."/>
            <person name="Labutti K."/>
            <person name="Pangilinan J."/>
            <person name="Lipzen A."/>
            <person name="Riley R."/>
            <person name="Andreopoulos W."/>
            <person name="He G."/>
            <person name="Johnson J."/>
            <person name="Barry K.W."/>
            <person name="Grigoriev I.V."/>
            <person name="Nagy L."/>
            <person name="Hibbett D."/>
            <person name="Henrissat B."/>
            <person name="Matheny P.B."/>
            <person name="Labbe J."/>
            <person name="Martin F."/>
        </authorList>
    </citation>
    <scope>NUCLEOTIDE SEQUENCE</scope>
    <source>
        <strain evidence="1">HHB10654</strain>
    </source>
</reference>
<gene>
    <name evidence="1" type="ORF">BV25DRAFT_1344155</name>
</gene>
<sequence>MEGQEGAPSRRSSLPPSLHSHLRSAPQSTRSASSSVIEPSSHQDTPEDDEMRDRERGREQGAEYAPQGPASSYPLRPLVPPLPAFPTSLERVMSLPPLRRERSPEPDERWGGSGDERMAPAAPSSIPHGSAARTAAPAWSTDPAFYTYPPPTPRYAPAQAQSWSEGEAGPSTWPGRQPPQEYFDYQALEDEYAWERGPPQARWRDSATRIRRAESYTRADDFGWEGGFAARRFQAERRGASLGEWGGSPAPGQGEGPSRTRTFSVSRGSSTDAGARAGFSLSPHDRRGGYSLSPHDLRAQRALPQTPPSRLNFETLGASPDSVGTRALIRAGIVPSPNVFHQSLEPHDLAPGLSSVDEPYVSPLLEPILLGVQRANVDGSPSQDYGELLPGVEKKKRTGARKGKRRRVEDLAEDDERDDEQQLATRAEKRPRAKKKTEVACDFCRREWASVGPCCASVDGDVPSCRAQTGVQRRQAELLCVQDTAPGVLVRARRATARARQGAARQQEAQQGAHRHGCRHALVAHDHDHDRPRRRRCDRPRPQARHPLRPAPAGAQGLPPLLPAGGPVPRPRRGGGIPVQGGGPAQPAAIHRADGRQLEQDGPPACPRHTPRPPRGRRQRQRQRQRQRHRRRRKAVALPHPPPHRPPARSQVQACTLILYSYILSLYLLIHFNVLCHARAVVFPESGWALATGASCTRVRFRR</sequence>
<organism evidence="1 2">
    <name type="scientific">Artomyces pyxidatus</name>
    <dbReference type="NCBI Taxonomy" id="48021"/>
    <lineage>
        <taxon>Eukaryota</taxon>
        <taxon>Fungi</taxon>
        <taxon>Dikarya</taxon>
        <taxon>Basidiomycota</taxon>
        <taxon>Agaricomycotina</taxon>
        <taxon>Agaricomycetes</taxon>
        <taxon>Russulales</taxon>
        <taxon>Auriscalpiaceae</taxon>
        <taxon>Artomyces</taxon>
    </lineage>
</organism>
<accession>A0ACB8SPS1</accession>
<evidence type="ECO:0000313" key="2">
    <source>
        <dbReference type="Proteomes" id="UP000814140"/>
    </source>
</evidence>
<comment type="caution">
    <text evidence="1">The sequence shown here is derived from an EMBL/GenBank/DDBJ whole genome shotgun (WGS) entry which is preliminary data.</text>
</comment>
<dbReference type="Proteomes" id="UP000814140">
    <property type="component" value="Unassembled WGS sequence"/>
</dbReference>
<evidence type="ECO:0000313" key="1">
    <source>
        <dbReference type="EMBL" id="KAI0057818.1"/>
    </source>
</evidence>
<keyword evidence="2" id="KW-1185">Reference proteome</keyword>
<proteinExistence type="predicted"/>
<name>A0ACB8SPS1_9AGAM</name>
<protein>
    <submittedName>
        <fullName evidence="1">Uncharacterized protein</fullName>
    </submittedName>
</protein>
<reference evidence="1" key="2">
    <citation type="journal article" date="2022" name="New Phytol.">
        <title>Evolutionary transition to the ectomycorrhizal habit in the genomes of a hyperdiverse lineage of mushroom-forming fungi.</title>
        <authorList>
            <person name="Looney B."/>
            <person name="Miyauchi S."/>
            <person name="Morin E."/>
            <person name="Drula E."/>
            <person name="Courty P.E."/>
            <person name="Kohler A."/>
            <person name="Kuo A."/>
            <person name="LaButti K."/>
            <person name="Pangilinan J."/>
            <person name="Lipzen A."/>
            <person name="Riley R."/>
            <person name="Andreopoulos W."/>
            <person name="He G."/>
            <person name="Johnson J."/>
            <person name="Nolan M."/>
            <person name="Tritt A."/>
            <person name="Barry K.W."/>
            <person name="Grigoriev I.V."/>
            <person name="Nagy L.G."/>
            <person name="Hibbett D."/>
            <person name="Henrissat B."/>
            <person name="Matheny P.B."/>
            <person name="Labbe J."/>
            <person name="Martin F.M."/>
        </authorList>
    </citation>
    <scope>NUCLEOTIDE SEQUENCE</scope>
    <source>
        <strain evidence="1">HHB10654</strain>
    </source>
</reference>